<dbReference type="EMBL" id="LR743596">
    <property type="protein sequence ID" value="CAA2626602.1"/>
    <property type="molecule type" value="Genomic_DNA"/>
</dbReference>
<evidence type="ECO:0000313" key="2">
    <source>
        <dbReference type="EMBL" id="CAA7402670.1"/>
    </source>
</evidence>
<sequence>MPRAVVIRVAGPFNLRSTRSELSWPTSIITDLFK</sequence>
<reference evidence="2" key="1">
    <citation type="submission" date="2020-02" db="EMBL/GenBank/DDBJ databases">
        <authorList>
            <person name="Scholz U."/>
            <person name="Mascher M."/>
            <person name="Fiebig A."/>
        </authorList>
    </citation>
    <scope>NUCLEOTIDE SEQUENCE</scope>
</reference>
<protein>
    <submittedName>
        <fullName evidence="2">Uncharacterized protein</fullName>
    </submittedName>
</protein>
<proteinExistence type="predicted"/>
<dbReference type="EMBL" id="LR746272">
    <property type="protein sequence ID" value="CAA7402670.1"/>
    <property type="molecule type" value="Genomic_DNA"/>
</dbReference>
<dbReference type="Proteomes" id="UP000663760">
    <property type="component" value="Chromosome 9"/>
</dbReference>
<accession>A0A7I8KY32</accession>
<dbReference type="AlphaFoldDB" id="A0A7I8KY32"/>
<gene>
    <name evidence="1" type="ORF">SI7747_09012295</name>
    <name evidence="2" type="ORF">SI8410_09013348</name>
</gene>
<evidence type="ECO:0000313" key="1">
    <source>
        <dbReference type="EMBL" id="CAA2626602.1"/>
    </source>
</evidence>
<evidence type="ECO:0000313" key="3">
    <source>
        <dbReference type="Proteomes" id="UP000663760"/>
    </source>
</evidence>
<keyword evidence="3" id="KW-1185">Reference proteome</keyword>
<organism evidence="2 3">
    <name type="scientific">Spirodela intermedia</name>
    <name type="common">Intermediate duckweed</name>
    <dbReference type="NCBI Taxonomy" id="51605"/>
    <lineage>
        <taxon>Eukaryota</taxon>
        <taxon>Viridiplantae</taxon>
        <taxon>Streptophyta</taxon>
        <taxon>Embryophyta</taxon>
        <taxon>Tracheophyta</taxon>
        <taxon>Spermatophyta</taxon>
        <taxon>Magnoliopsida</taxon>
        <taxon>Liliopsida</taxon>
        <taxon>Araceae</taxon>
        <taxon>Lemnoideae</taxon>
        <taxon>Spirodela</taxon>
    </lineage>
</organism>
<name>A0A7I8KY32_SPIIN</name>